<keyword evidence="3" id="KW-1185">Reference proteome</keyword>
<protein>
    <submittedName>
        <fullName evidence="2">Uncharacterized protein</fullName>
    </submittedName>
</protein>
<dbReference type="EMBL" id="CAUYUJ010020604">
    <property type="protein sequence ID" value="CAK0899420.1"/>
    <property type="molecule type" value="Genomic_DNA"/>
</dbReference>
<proteinExistence type="predicted"/>
<feature type="compositionally biased region" description="Gly residues" evidence="1">
    <location>
        <begin position="153"/>
        <end position="162"/>
    </location>
</feature>
<dbReference type="Proteomes" id="UP001189429">
    <property type="component" value="Unassembled WGS sequence"/>
</dbReference>
<feature type="region of interest" description="Disordered" evidence="1">
    <location>
        <begin position="636"/>
        <end position="817"/>
    </location>
</feature>
<feature type="region of interest" description="Disordered" evidence="1">
    <location>
        <begin position="142"/>
        <end position="169"/>
    </location>
</feature>
<feature type="compositionally biased region" description="Low complexity" evidence="1">
    <location>
        <begin position="654"/>
        <end position="692"/>
    </location>
</feature>
<comment type="caution">
    <text evidence="2">The sequence shown here is derived from an EMBL/GenBank/DDBJ whole genome shotgun (WGS) entry which is preliminary data.</text>
</comment>
<feature type="compositionally biased region" description="Basic and acidic residues" evidence="1">
    <location>
        <begin position="1057"/>
        <end position="1069"/>
    </location>
</feature>
<feature type="compositionally biased region" description="Basic and acidic residues" evidence="1">
    <location>
        <begin position="878"/>
        <end position="890"/>
    </location>
</feature>
<organism evidence="2 3">
    <name type="scientific">Prorocentrum cordatum</name>
    <dbReference type="NCBI Taxonomy" id="2364126"/>
    <lineage>
        <taxon>Eukaryota</taxon>
        <taxon>Sar</taxon>
        <taxon>Alveolata</taxon>
        <taxon>Dinophyceae</taxon>
        <taxon>Prorocentrales</taxon>
        <taxon>Prorocentraceae</taxon>
        <taxon>Prorocentrum</taxon>
    </lineage>
</organism>
<feature type="region of interest" description="Disordered" evidence="1">
    <location>
        <begin position="1173"/>
        <end position="1196"/>
    </location>
</feature>
<name>A0ABN9XI48_9DINO</name>
<evidence type="ECO:0000256" key="1">
    <source>
        <dbReference type="SAM" id="MobiDB-lite"/>
    </source>
</evidence>
<feature type="compositionally biased region" description="Low complexity" evidence="1">
    <location>
        <begin position="784"/>
        <end position="799"/>
    </location>
</feature>
<feature type="compositionally biased region" description="Low complexity" evidence="1">
    <location>
        <begin position="142"/>
        <end position="152"/>
    </location>
</feature>
<reference evidence="2" key="1">
    <citation type="submission" date="2023-10" db="EMBL/GenBank/DDBJ databases">
        <authorList>
            <person name="Chen Y."/>
            <person name="Shah S."/>
            <person name="Dougan E. K."/>
            <person name="Thang M."/>
            <person name="Chan C."/>
        </authorList>
    </citation>
    <scope>NUCLEOTIDE SEQUENCE [LARGE SCALE GENOMIC DNA]</scope>
</reference>
<feature type="compositionally biased region" description="Basic and acidic residues" evidence="1">
    <location>
        <begin position="27"/>
        <end position="37"/>
    </location>
</feature>
<gene>
    <name evidence="2" type="ORF">PCOR1329_LOCUS76928</name>
</gene>
<evidence type="ECO:0000313" key="3">
    <source>
        <dbReference type="Proteomes" id="UP001189429"/>
    </source>
</evidence>
<sequence length="1385" mass="146630">MELNEVTHWSHLLEVGRVKALVRAAREQKGIDQKRSVPEAGGSPAAKNVAIEPAMHSSGGGGGAVGGSRVRRRSFSSQAPLRDLPATSWPSSAAVDALEARAAKLRREGVPHPRASPDLKTRGEGWLRAAAAAYDAAECKPAKAAMPRQGPPTGNGRGGRGGQASDRRADWRVGVAGMRWPSAIAPRAGHRAGGASCPSSERCSARRECRGGRCEPPDRGDSVHGEARDIFAPIWNEASLAGATEAVPKLEFTRRALGSAHAQPASPVAGHEIRDIFARSAAPSPCGVARAREGWIYEIERLGRSFEDSGDAAAERRSQAPQQFEPIVREVNIPLLRALVARSKYGDTVRPVDDGIRAGIAEATLPGEELVVDGVREWAGAIARALESGMPEPRAASKLAWALSWASQSLFERLGSAVSMSTFGHLLSNAALAICLDNRGAEQAVARGAVEAVVDYAVSYANQLAAPSEGPRRALDGAAAMGAPECRRFAARDLQIASALFRVSGAFANYCGHWAHGIRAVVGVDGAISQTCSPRGVGRPRPAGGAMRGVGYGSPASPWSSAYLDSPMSRGSDRADMPVNSRVRVKLGLDFQHFREGDCGTVTSVKADSIREVLFDDQAVPLPVARRHLELLEGRSPVASGRVSPKPRPPQPAPGAAMPLPGRPRSPLQPRSPLGGAPSPASGAGAYGADSPVGRWPLSPERQPTSGFGTYAADSPLRHRPLSPGPTGGPGARAADSPARLRPLSPAGTHGAETPVRQRPFSPDSHTRYPIDVTTNSVLRGESGRSPSPSHLSGSLGRRAVSSTTSPTMASSEAASLLASLREERRAREALELQVKKLVENNGHYNQILASKEADALKENDTLRRSVEELRRQLAQEREERRLLRDDKQDVGGPGTQALSPRLGGASYGYGGKPCVGTPLGGSFGTQGLRSAEQAVYVADNSCLHAKTPGIHYRLSTTLNSLDDPGNLLRWGSKVSGIECMGGEWLKVEGHGYLPMRLDGVQVLKRKARTGDKGLFVAAFLLRGCLRDGIGPVAEPECTDGWRHRGPGEPAGPAESEGCHLHRGRDGPAPRRPRVRVLLQVQDQRSEGRRRRDGPEARAEPGVGVRPRAGLRRDRGAQARLRAVQLADRRRARERQLPREGHDVGGHSVARCFGDLRGRPAAQPLLLRRRLPEGEAVRSEASARQGAPADGEGGHVRGVGCQRRWEDQPAGVSQRVPGGEGQVLEGREPRLALRLTAAPRAGELRRAPRQTGQCQGGPPPVPCSFWGHLWAAGGTGAAGSGATWQQVPKAAGRQPNRRQFDGRAVPWGPAASEASRSANVSGVSYLAGGGGCNAASASRAMPSFTGVRWAVATGQVANKQFATRVFWGSGLKPAPSTSRAFARFV</sequence>
<feature type="region of interest" description="Disordered" evidence="1">
    <location>
        <begin position="27"/>
        <end position="91"/>
    </location>
</feature>
<feature type="region of interest" description="Disordered" evidence="1">
    <location>
        <begin position="878"/>
        <end position="903"/>
    </location>
</feature>
<feature type="region of interest" description="Disordered" evidence="1">
    <location>
        <begin position="1036"/>
        <end position="1118"/>
    </location>
</feature>
<accession>A0ABN9XI48</accession>
<evidence type="ECO:0000313" key="2">
    <source>
        <dbReference type="EMBL" id="CAK0899420.1"/>
    </source>
</evidence>